<organism evidence="2 3">
    <name type="scientific">Ciceribacter ferrooxidans</name>
    <dbReference type="NCBI Taxonomy" id="2509717"/>
    <lineage>
        <taxon>Bacteria</taxon>
        <taxon>Pseudomonadati</taxon>
        <taxon>Pseudomonadota</taxon>
        <taxon>Alphaproteobacteria</taxon>
        <taxon>Hyphomicrobiales</taxon>
        <taxon>Rhizobiaceae</taxon>
        <taxon>Ciceribacter</taxon>
    </lineage>
</organism>
<dbReference type="Gene3D" id="3.30.420.190">
    <property type="entry name" value="conserved archaeal protein q6m145"/>
    <property type="match status" value="1"/>
</dbReference>
<dbReference type="Gene3D" id="3.30.420.40">
    <property type="match status" value="1"/>
</dbReference>
<evidence type="ECO:0000313" key="3">
    <source>
        <dbReference type="Proteomes" id="UP000291088"/>
    </source>
</evidence>
<feature type="domain" description="Hydantoinase A/oxoprolinase" evidence="1">
    <location>
        <begin position="67"/>
        <end position="227"/>
    </location>
</feature>
<dbReference type="Proteomes" id="UP000291088">
    <property type="component" value="Unassembled WGS sequence"/>
</dbReference>
<name>A0A4Q2T193_9HYPH</name>
<dbReference type="RefSeq" id="WP_129332963.1">
    <property type="nucleotide sequence ID" value="NZ_SDVB01000249.1"/>
</dbReference>
<dbReference type="InterPro" id="IPR002756">
    <property type="entry name" value="MfnF"/>
</dbReference>
<dbReference type="AlphaFoldDB" id="A0A4Q2T193"/>
<dbReference type="InterPro" id="IPR002821">
    <property type="entry name" value="Hydantoinase_A"/>
</dbReference>
<evidence type="ECO:0000313" key="2">
    <source>
        <dbReference type="EMBL" id="RYC10694.1"/>
    </source>
</evidence>
<proteinExistence type="predicted"/>
<dbReference type="SUPFAM" id="SSF53067">
    <property type="entry name" value="Actin-like ATPase domain"/>
    <property type="match status" value="1"/>
</dbReference>
<dbReference type="InterPro" id="IPR043129">
    <property type="entry name" value="ATPase_NBD"/>
</dbReference>
<dbReference type="Pfam" id="PF01968">
    <property type="entry name" value="Hydantoinase_A"/>
    <property type="match status" value="1"/>
</dbReference>
<gene>
    <name evidence="2" type="ORF">EUU22_15895</name>
</gene>
<reference evidence="2 3" key="1">
    <citation type="submission" date="2019-01" db="EMBL/GenBank/DDBJ databases">
        <authorList>
            <person name="Deng T."/>
        </authorList>
    </citation>
    <scope>NUCLEOTIDE SEQUENCE [LARGE SCALE GENOMIC DNA]</scope>
    <source>
        <strain evidence="2 3">F8825</strain>
    </source>
</reference>
<comment type="caution">
    <text evidence="2">The sequence shown here is derived from an EMBL/GenBank/DDBJ whole genome shotgun (WGS) entry which is preliminary data.</text>
</comment>
<accession>A0A4Q2T193</accession>
<dbReference type="EMBL" id="SDVB01000249">
    <property type="protein sequence ID" value="RYC10694.1"/>
    <property type="molecule type" value="Genomic_DNA"/>
</dbReference>
<dbReference type="GO" id="GO:0016787">
    <property type="term" value="F:hydrolase activity"/>
    <property type="evidence" value="ECO:0007669"/>
    <property type="project" value="InterPro"/>
</dbReference>
<dbReference type="NCBIfam" id="TIGR03123">
    <property type="entry name" value="one_C_unchar_1"/>
    <property type="match status" value="1"/>
</dbReference>
<keyword evidence="3" id="KW-1185">Reference proteome</keyword>
<evidence type="ECO:0000259" key="1">
    <source>
        <dbReference type="Pfam" id="PF01968"/>
    </source>
</evidence>
<sequence>MEDRNSAEGKRFVAGWDIGGAHLKMALCENGVVTHAATLKTSMWLGIDDVRKGLETLRTEVPAGAANAFTMTAELSDGFANRGEGVGGILTLIEEEFGMEHTRIYAGRAGFADTAHARDLATEIASANWHATAALAAGMVGEALFVDMGSTTTDILALRDGKVANTGYSDAERLLSGELVYTGFTRSALIGIAERVPVGGTMTPLMNEYFANTADIARILGMLDEADDQYPSADRREKTVTGSIGRLARMIGRDGPDLSTEEWSGIALWFSEHQLRMVHDGAFRVTADHRLARGAPVVGAGIGRSQIRRLATRLERPFVDFGTLINALEPVRDAACKAAPAAAVALLADAEISKPADAG</sequence>
<dbReference type="OrthoDB" id="1792672at2"/>
<protein>
    <recommendedName>
        <fullName evidence="1">Hydantoinase A/oxoprolinase domain-containing protein</fullName>
    </recommendedName>
</protein>